<dbReference type="Proteomes" id="UP000299102">
    <property type="component" value="Unassembled WGS sequence"/>
</dbReference>
<keyword evidence="2" id="KW-1185">Reference proteome</keyword>
<organism evidence="1 2">
    <name type="scientific">Eumeta variegata</name>
    <name type="common">Bagworm moth</name>
    <name type="synonym">Eumeta japonica</name>
    <dbReference type="NCBI Taxonomy" id="151549"/>
    <lineage>
        <taxon>Eukaryota</taxon>
        <taxon>Metazoa</taxon>
        <taxon>Ecdysozoa</taxon>
        <taxon>Arthropoda</taxon>
        <taxon>Hexapoda</taxon>
        <taxon>Insecta</taxon>
        <taxon>Pterygota</taxon>
        <taxon>Neoptera</taxon>
        <taxon>Endopterygota</taxon>
        <taxon>Lepidoptera</taxon>
        <taxon>Glossata</taxon>
        <taxon>Ditrysia</taxon>
        <taxon>Tineoidea</taxon>
        <taxon>Psychidae</taxon>
        <taxon>Oiketicinae</taxon>
        <taxon>Eumeta</taxon>
    </lineage>
</organism>
<evidence type="ECO:0000313" key="2">
    <source>
        <dbReference type="Proteomes" id="UP000299102"/>
    </source>
</evidence>
<evidence type="ECO:0000313" key="1">
    <source>
        <dbReference type="EMBL" id="GBP09935.1"/>
    </source>
</evidence>
<name>A0A4C1T6V8_EUMVA</name>
<comment type="caution">
    <text evidence="1">The sequence shown here is derived from an EMBL/GenBank/DDBJ whole genome shotgun (WGS) entry which is preliminary data.</text>
</comment>
<accession>A0A4C1T6V8</accession>
<proteinExistence type="predicted"/>
<sequence>MQRPGRAAVPYPPAPDYLQTTFDLRRPANSLGKLLGVMHRDSLWKNRLEGQRAGRPLLNVGLSSRFPKRKFLDHLRPIVTPIFTTSPVHLVKNPKHKYGSSQHILNDSELVHETDSKRPTFDIRMSSVATHPAQRPLSAGTGVISQTLSSRAKFFV</sequence>
<gene>
    <name evidence="1" type="ORF">EVAR_92472_1</name>
</gene>
<protein>
    <submittedName>
        <fullName evidence="1">Uncharacterized protein</fullName>
    </submittedName>
</protein>
<dbReference type="AlphaFoldDB" id="A0A4C1T6V8"/>
<dbReference type="EMBL" id="BGZK01000038">
    <property type="protein sequence ID" value="GBP09935.1"/>
    <property type="molecule type" value="Genomic_DNA"/>
</dbReference>
<reference evidence="1 2" key="1">
    <citation type="journal article" date="2019" name="Commun. Biol.">
        <title>The bagworm genome reveals a unique fibroin gene that provides high tensile strength.</title>
        <authorList>
            <person name="Kono N."/>
            <person name="Nakamura H."/>
            <person name="Ohtoshi R."/>
            <person name="Tomita M."/>
            <person name="Numata K."/>
            <person name="Arakawa K."/>
        </authorList>
    </citation>
    <scope>NUCLEOTIDE SEQUENCE [LARGE SCALE GENOMIC DNA]</scope>
</reference>